<dbReference type="GO" id="GO:0043130">
    <property type="term" value="F:ubiquitin binding"/>
    <property type="evidence" value="ECO:0007669"/>
    <property type="project" value="InterPro"/>
</dbReference>
<dbReference type="InterPro" id="IPR003892">
    <property type="entry name" value="CUE"/>
</dbReference>
<evidence type="ECO:0000256" key="1">
    <source>
        <dbReference type="SAM" id="MobiDB-lite"/>
    </source>
</evidence>
<dbReference type="Proteomes" id="UP000091956">
    <property type="component" value="Unassembled WGS sequence"/>
</dbReference>
<reference evidence="3 4" key="1">
    <citation type="submission" date="2016-03" db="EMBL/GenBank/DDBJ databases">
        <title>Comparative genomics of Pseudogymnoascus destructans, the fungus causing white-nose syndrome of bats.</title>
        <authorList>
            <person name="Palmer J.M."/>
            <person name="Drees K.P."/>
            <person name="Foster J.T."/>
            <person name="Lindner D.L."/>
        </authorList>
    </citation>
    <scope>NUCLEOTIDE SEQUENCE [LARGE SCALE GENOMIC DNA]</scope>
    <source>
        <strain evidence="3 4">UAMH 10579</strain>
    </source>
</reference>
<dbReference type="PROSITE" id="PS51140">
    <property type="entry name" value="CUE"/>
    <property type="match status" value="1"/>
</dbReference>
<dbReference type="STRING" id="342668.A0A1B8GFV0"/>
<evidence type="ECO:0000313" key="3">
    <source>
        <dbReference type="EMBL" id="OBT94701.1"/>
    </source>
</evidence>
<proteinExistence type="predicted"/>
<feature type="region of interest" description="Disordered" evidence="1">
    <location>
        <begin position="531"/>
        <end position="550"/>
    </location>
</feature>
<evidence type="ECO:0000259" key="2">
    <source>
        <dbReference type="PROSITE" id="PS51140"/>
    </source>
</evidence>
<feature type="compositionally biased region" description="Polar residues" evidence="1">
    <location>
        <begin position="577"/>
        <end position="588"/>
    </location>
</feature>
<evidence type="ECO:0000313" key="4">
    <source>
        <dbReference type="Proteomes" id="UP000091956"/>
    </source>
</evidence>
<name>A0A1B8GFV0_9PEZI</name>
<accession>A0A1B8GFV0</accession>
<dbReference type="Gene3D" id="1.10.8.10">
    <property type="entry name" value="DNA helicase RuvA subunit, C-terminal domain"/>
    <property type="match status" value="1"/>
</dbReference>
<feature type="compositionally biased region" description="Gly residues" evidence="1">
    <location>
        <begin position="620"/>
        <end position="632"/>
    </location>
</feature>
<dbReference type="SUPFAM" id="SSF46934">
    <property type="entry name" value="UBA-like"/>
    <property type="match status" value="1"/>
</dbReference>
<dbReference type="SMART" id="SM00546">
    <property type="entry name" value="CUE"/>
    <property type="match status" value="1"/>
</dbReference>
<feature type="compositionally biased region" description="Basic residues" evidence="1">
    <location>
        <begin position="655"/>
        <end position="669"/>
    </location>
</feature>
<dbReference type="InterPro" id="IPR052586">
    <property type="entry name" value="ASCC2"/>
</dbReference>
<dbReference type="PANTHER" id="PTHR21494:SF0">
    <property type="entry name" value="ACTIVATING SIGNAL COINTEGRATOR 1 COMPLEX SUBUNIT 2"/>
    <property type="match status" value="1"/>
</dbReference>
<dbReference type="GeneID" id="28839632"/>
<gene>
    <name evidence="3" type="ORF">VE01_06246</name>
</gene>
<feature type="compositionally biased region" description="Basic and acidic residues" evidence="1">
    <location>
        <begin position="640"/>
        <end position="652"/>
    </location>
</feature>
<dbReference type="Pfam" id="PF02845">
    <property type="entry name" value="CUE"/>
    <property type="match status" value="1"/>
</dbReference>
<reference evidence="4" key="2">
    <citation type="journal article" date="2018" name="Nat. Commun.">
        <title>Extreme sensitivity to ultraviolet light in the fungal pathogen causing white-nose syndrome of bats.</title>
        <authorList>
            <person name="Palmer J.M."/>
            <person name="Drees K.P."/>
            <person name="Foster J.T."/>
            <person name="Lindner D.L."/>
        </authorList>
    </citation>
    <scope>NUCLEOTIDE SEQUENCE [LARGE SCALE GENOMIC DNA]</scope>
    <source>
        <strain evidence="4">UAMH 10579</strain>
    </source>
</reference>
<dbReference type="OrthoDB" id="5577209at2759"/>
<dbReference type="RefSeq" id="XP_018128434.1">
    <property type="nucleotide sequence ID" value="XM_018275699.2"/>
</dbReference>
<dbReference type="InterPro" id="IPR009060">
    <property type="entry name" value="UBA-like_sf"/>
</dbReference>
<sequence length="675" mass="74100">MASNTPKRLPSLAPFPEAEWRAHLVPEEWAACLDAWIVLVEANLSLPPQNFAQALAGDEYLAVFVTSYTRQLALLSPDVDSFGDVEKSKTLKKSVFFLINRLLDSEPPPETLLKWEFLADFAKAYGKGLSNKPLANLWRKSSEALALPLGNFKSRLTKDLEAGLKGKPAEVEQTLKRLNHLLYASPDTAIFFMSGSDFLDALISCYKLMNPPLRKAIISTTYLCLITLTEGEKPRFSQLIDQLYSLQAAAEAHKAGPTNVNDSLVAELVTATPLLKQVRDRIDQSGTGSARAKPIISSLEGFRKPNATRPKRIVKRKINKGKKAANVDSEHDHGAGPVHIHLISLVSQVQDLFPDLGSAFIVKLLDEYNEDVEVVISHLLEDSLPPHLNGLDRTEALPETASGESTLPHMSPRATPPLAPTRRNIYDDDEFDQLAVSTSRLHFGRKDADKTADDILKDRSTAPNTAAILTALTAFDSDDDERDDTYDAADVGGAVDANNTDELRDQRSEMDDAKDELLFRAWKMNQAVFGRDAPTRRGKERASLKQETGMTDEAIEGWGIMLSRDPRRLRRLEAKMSSFSGQQNQLAPTSWRADSGTEGTDGSDVDGGNRGRGGFRGRGRGMGGRGRGGGSSVAGAPGQDTDKARERKDQNKGRVANHNRRDQRARKVARAGFPG</sequence>
<feature type="region of interest" description="Disordered" evidence="1">
    <location>
        <begin position="577"/>
        <end position="675"/>
    </location>
</feature>
<dbReference type="PANTHER" id="PTHR21494">
    <property type="entry name" value="ACTIVATING SIGNAL COINTEGRATOR 1 COMPLEX SUBUNIT 2 ASC-1 COMPLEX SUBUNIT P100"/>
    <property type="match status" value="1"/>
</dbReference>
<organism evidence="3 4">
    <name type="scientific">Pseudogymnoascus verrucosus</name>
    <dbReference type="NCBI Taxonomy" id="342668"/>
    <lineage>
        <taxon>Eukaryota</taxon>
        <taxon>Fungi</taxon>
        <taxon>Dikarya</taxon>
        <taxon>Ascomycota</taxon>
        <taxon>Pezizomycotina</taxon>
        <taxon>Leotiomycetes</taxon>
        <taxon>Thelebolales</taxon>
        <taxon>Thelebolaceae</taxon>
        <taxon>Pseudogymnoascus</taxon>
    </lineage>
</organism>
<protein>
    <recommendedName>
        <fullName evidence="2">CUE domain-containing protein</fullName>
    </recommendedName>
</protein>
<feature type="domain" description="CUE" evidence="2">
    <location>
        <begin position="341"/>
        <end position="384"/>
    </location>
</feature>
<keyword evidence="4" id="KW-1185">Reference proteome</keyword>
<dbReference type="EMBL" id="KV460241">
    <property type="protein sequence ID" value="OBT94701.1"/>
    <property type="molecule type" value="Genomic_DNA"/>
</dbReference>
<dbReference type="CDD" id="cd14364">
    <property type="entry name" value="CUE_ASCC2"/>
    <property type="match status" value="1"/>
</dbReference>
<feature type="compositionally biased region" description="Basic and acidic residues" evidence="1">
    <location>
        <begin position="533"/>
        <end position="544"/>
    </location>
</feature>
<dbReference type="InterPro" id="IPR041800">
    <property type="entry name" value="ASCC2_CUE"/>
</dbReference>
<dbReference type="AlphaFoldDB" id="A0A1B8GFV0"/>